<accession>A0A914EP00</accession>
<dbReference type="Proteomes" id="UP000887540">
    <property type="component" value="Unplaced"/>
</dbReference>
<proteinExistence type="predicted"/>
<reference evidence="2" key="1">
    <citation type="submission" date="2022-11" db="UniProtKB">
        <authorList>
            <consortium name="WormBaseParasite"/>
        </authorList>
    </citation>
    <scope>IDENTIFICATION</scope>
</reference>
<protein>
    <submittedName>
        <fullName evidence="2">Uncharacterized protein</fullName>
    </submittedName>
</protein>
<name>A0A914EP00_9BILA</name>
<sequence>MFADIFQQIMRQEKNPTPGPDMAGHYEKILKSIAPNLKFLTIDNEFVKQCPKMDLTEVSIKNANPDYNIMPGGISKVKTSYDLDAASRIKSNILKFSNKKLNEPYWTPLIEFFAAFFVEEIHASVEMLQTPNNHGPLGVTPGHPFQNHNDAIQPNPFQFSSSITPINQSVKKFFLNLPGDQWRGPASAHQPGEHLNDILSDLVKIFPCMECINICMTSRFQNPQPNTYDEIGGVDEFLQIYKKCYDTLYFKYKNCKPSINIQILYINDFFHVNRNQIPSSVFEADINKQLPGFKKEQTSEEDMKIIESFKAPSYMFKPTLNHERTPTVITYQKEANLNGGKISLKGKAFVVYT</sequence>
<dbReference type="WBParaSite" id="ACRNAN_scaffold9397.g10305.t1">
    <property type="protein sequence ID" value="ACRNAN_scaffold9397.g10305.t1"/>
    <property type="gene ID" value="ACRNAN_scaffold9397.g10305"/>
</dbReference>
<evidence type="ECO:0000313" key="2">
    <source>
        <dbReference type="WBParaSite" id="ACRNAN_scaffold9397.g10305.t1"/>
    </source>
</evidence>
<dbReference type="AlphaFoldDB" id="A0A914EP00"/>
<organism evidence="1 2">
    <name type="scientific">Acrobeloides nanus</name>
    <dbReference type="NCBI Taxonomy" id="290746"/>
    <lineage>
        <taxon>Eukaryota</taxon>
        <taxon>Metazoa</taxon>
        <taxon>Ecdysozoa</taxon>
        <taxon>Nematoda</taxon>
        <taxon>Chromadorea</taxon>
        <taxon>Rhabditida</taxon>
        <taxon>Tylenchina</taxon>
        <taxon>Cephalobomorpha</taxon>
        <taxon>Cephaloboidea</taxon>
        <taxon>Cephalobidae</taxon>
        <taxon>Acrobeloides</taxon>
    </lineage>
</organism>
<keyword evidence="1" id="KW-1185">Reference proteome</keyword>
<evidence type="ECO:0000313" key="1">
    <source>
        <dbReference type="Proteomes" id="UP000887540"/>
    </source>
</evidence>